<name>A0A562U9A5_9SPHI</name>
<proteinExistence type="predicted"/>
<dbReference type="RefSeq" id="WP_144910942.1">
    <property type="nucleotide sequence ID" value="NZ_VLLI01000003.1"/>
</dbReference>
<dbReference type="EMBL" id="VLLI01000003">
    <property type="protein sequence ID" value="TWJ02386.1"/>
    <property type="molecule type" value="Genomic_DNA"/>
</dbReference>
<dbReference type="Proteomes" id="UP000317010">
    <property type="component" value="Unassembled WGS sequence"/>
</dbReference>
<organism evidence="1 2">
    <name type="scientific">Mucilaginibacter frigoritolerans</name>
    <dbReference type="NCBI Taxonomy" id="652788"/>
    <lineage>
        <taxon>Bacteria</taxon>
        <taxon>Pseudomonadati</taxon>
        <taxon>Bacteroidota</taxon>
        <taxon>Sphingobacteriia</taxon>
        <taxon>Sphingobacteriales</taxon>
        <taxon>Sphingobacteriaceae</taxon>
        <taxon>Mucilaginibacter</taxon>
    </lineage>
</organism>
<comment type="caution">
    <text evidence="1">The sequence shown here is derived from an EMBL/GenBank/DDBJ whole genome shotgun (WGS) entry which is preliminary data.</text>
</comment>
<accession>A0A562U9A5</accession>
<evidence type="ECO:0000313" key="1">
    <source>
        <dbReference type="EMBL" id="TWJ02386.1"/>
    </source>
</evidence>
<sequence>MAHDTYCKLTINQHAFSAKCDIVIDLGQQNISTEYADVLKDYISEIDALNYMSMQGWELVNSYANQTLYETRHILKKKATL</sequence>
<dbReference type="OrthoDB" id="5873496at2"/>
<gene>
    <name evidence="1" type="ORF">JN11_01358</name>
</gene>
<evidence type="ECO:0000313" key="2">
    <source>
        <dbReference type="Proteomes" id="UP000317010"/>
    </source>
</evidence>
<protein>
    <submittedName>
        <fullName evidence="1">Uncharacterized protein</fullName>
    </submittedName>
</protein>
<keyword evidence="2" id="KW-1185">Reference proteome</keyword>
<dbReference type="AlphaFoldDB" id="A0A562U9A5"/>
<reference evidence="1 2" key="1">
    <citation type="submission" date="2019-07" db="EMBL/GenBank/DDBJ databases">
        <title>Genomic Encyclopedia of Archaeal and Bacterial Type Strains, Phase II (KMG-II): from individual species to whole genera.</title>
        <authorList>
            <person name="Goeker M."/>
        </authorList>
    </citation>
    <scope>NUCLEOTIDE SEQUENCE [LARGE SCALE GENOMIC DNA]</scope>
    <source>
        <strain evidence="1 2">ATCC BAA-1854</strain>
    </source>
</reference>